<keyword evidence="3 6" id="KW-0812">Transmembrane</keyword>
<reference evidence="8 9" key="1">
    <citation type="submission" date="2018-04" db="EMBL/GenBank/DDBJ databases">
        <title>Genomic Encyclopedia of Archaeal and Bacterial Type Strains, Phase II (KMG-II): from individual species to whole genera.</title>
        <authorList>
            <person name="Goeker M."/>
        </authorList>
    </citation>
    <scope>NUCLEOTIDE SEQUENCE [LARGE SCALE GENOMIC DNA]</scope>
    <source>
        <strain evidence="8 9">DSM 100434</strain>
    </source>
</reference>
<evidence type="ECO:0000256" key="6">
    <source>
        <dbReference type="SAM" id="Phobius"/>
    </source>
</evidence>
<dbReference type="EMBL" id="QAOH01000005">
    <property type="protein sequence ID" value="PTQ73441.1"/>
    <property type="molecule type" value="Genomic_DNA"/>
</dbReference>
<evidence type="ECO:0000256" key="4">
    <source>
        <dbReference type="ARBA" id="ARBA00022989"/>
    </source>
</evidence>
<organism evidence="8 9">
    <name type="scientific">Celeribacter persicus</name>
    <dbReference type="NCBI Taxonomy" id="1651082"/>
    <lineage>
        <taxon>Bacteria</taxon>
        <taxon>Pseudomonadati</taxon>
        <taxon>Pseudomonadota</taxon>
        <taxon>Alphaproteobacteria</taxon>
        <taxon>Rhodobacterales</taxon>
        <taxon>Roseobacteraceae</taxon>
        <taxon>Celeribacter</taxon>
    </lineage>
</organism>
<evidence type="ECO:0000313" key="9">
    <source>
        <dbReference type="Proteomes" id="UP000244077"/>
    </source>
</evidence>
<dbReference type="Proteomes" id="UP000244077">
    <property type="component" value="Unassembled WGS sequence"/>
</dbReference>
<comment type="caution">
    <text evidence="8">The sequence shown here is derived from an EMBL/GenBank/DDBJ whole genome shotgun (WGS) entry which is preliminary data.</text>
</comment>
<sequence>MKAILLSFLNFRESASGRVVPPSGFTAQLTVITSAAMAFLAVFALALSMATGRLAERWGNELARGSTVRISAPADQIDTQIAAALKVLETTPGVADARLLTAEEETDLLEPWFGPDLPLDTLPLPALIDIQEMPEGFDAEGLRLRLAGEAPGAVLDDHSRWRKPLLRAAERLRLLGVLSLLLIAGVTAGMITLAANAALAANGQVIRTLRLVGATDRFIAGAFVRRFTLRGLMGAVIGTLFGMVAVALLPSADGAGSFLTGLGFVGGQWVWPLTIPVLAALVAFAATRVAATQTLRRLM</sequence>
<accession>A0A2T5HPD0</accession>
<keyword evidence="5 6" id="KW-0472">Membrane</keyword>
<comment type="subcellular location">
    <subcellularLocation>
        <location evidence="1">Cell membrane</location>
        <topology evidence="1">Multi-pass membrane protein</topology>
    </subcellularLocation>
</comment>
<protein>
    <submittedName>
        <fullName evidence="8">Cell division transport system permease protein</fullName>
    </submittedName>
</protein>
<evidence type="ECO:0000256" key="5">
    <source>
        <dbReference type="ARBA" id="ARBA00023136"/>
    </source>
</evidence>
<gene>
    <name evidence="8" type="ORF">C8N42_105142</name>
</gene>
<evidence type="ECO:0000313" key="8">
    <source>
        <dbReference type="EMBL" id="PTQ73441.1"/>
    </source>
</evidence>
<dbReference type="GO" id="GO:0051301">
    <property type="term" value="P:cell division"/>
    <property type="evidence" value="ECO:0007669"/>
    <property type="project" value="UniProtKB-KW"/>
</dbReference>
<dbReference type="GO" id="GO:0032153">
    <property type="term" value="C:cell division site"/>
    <property type="evidence" value="ECO:0007669"/>
    <property type="project" value="TreeGrafter"/>
</dbReference>
<feature type="transmembrane region" description="Helical" evidence="6">
    <location>
        <begin position="269"/>
        <end position="291"/>
    </location>
</feature>
<keyword evidence="9" id="KW-1185">Reference proteome</keyword>
<name>A0A2T5HPD0_9RHOB</name>
<dbReference type="Pfam" id="PF02687">
    <property type="entry name" value="FtsX"/>
    <property type="match status" value="1"/>
</dbReference>
<evidence type="ECO:0000256" key="1">
    <source>
        <dbReference type="ARBA" id="ARBA00004651"/>
    </source>
</evidence>
<dbReference type="PANTHER" id="PTHR47755">
    <property type="entry name" value="CELL DIVISION PROTEIN FTSX"/>
    <property type="match status" value="1"/>
</dbReference>
<keyword evidence="4 6" id="KW-1133">Transmembrane helix</keyword>
<dbReference type="AlphaFoldDB" id="A0A2T5HPD0"/>
<keyword evidence="8" id="KW-0131">Cell cycle</keyword>
<dbReference type="GO" id="GO:0005886">
    <property type="term" value="C:plasma membrane"/>
    <property type="evidence" value="ECO:0007669"/>
    <property type="project" value="UniProtKB-SubCell"/>
</dbReference>
<evidence type="ECO:0000259" key="7">
    <source>
        <dbReference type="Pfam" id="PF02687"/>
    </source>
</evidence>
<keyword evidence="8" id="KW-0132">Cell division</keyword>
<feature type="transmembrane region" description="Helical" evidence="6">
    <location>
        <begin position="231"/>
        <end position="249"/>
    </location>
</feature>
<dbReference type="InterPro" id="IPR004513">
    <property type="entry name" value="FtsX"/>
</dbReference>
<proteinExistence type="predicted"/>
<feature type="transmembrane region" description="Helical" evidence="6">
    <location>
        <begin position="27"/>
        <end position="47"/>
    </location>
</feature>
<dbReference type="PANTHER" id="PTHR47755:SF1">
    <property type="entry name" value="CELL DIVISION PROTEIN FTSX"/>
    <property type="match status" value="1"/>
</dbReference>
<dbReference type="RefSeq" id="WP_107816145.1">
    <property type="nucleotide sequence ID" value="NZ_QAOH01000005.1"/>
</dbReference>
<evidence type="ECO:0000256" key="3">
    <source>
        <dbReference type="ARBA" id="ARBA00022692"/>
    </source>
</evidence>
<keyword evidence="2" id="KW-1003">Cell membrane</keyword>
<evidence type="ECO:0000256" key="2">
    <source>
        <dbReference type="ARBA" id="ARBA00022475"/>
    </source>
</evidence>
<dbReference type="OrthoDB" id="9814843at2"/>
<feature type="domain" description="ABC3 transporter permease C-terminal" evidence="7">
    <location>
        <begin position="180"/>
        <end position="291"/>
    </location>
</feature>
<dbReference type="InterPro" id="IPR003838">
    <property type="entry name" value="ABC3_permease_C"/>
</dbReference>